<name>A0A0K2UNX3_LEPSM</name>
<accession>A0A0K2UNX3</accession>
<organism evidence="1">
    <name type="scientific">Lepeophtheirus salmonis</name>
    <name type="common">Salmon louse</name>
    <name type="synonym">Caligus salmonis</name>
    <dbReference type="NCBI Taxonomy" id="72036"/>
    <lineage>
        <taxon>Eukaryota</taxon>
        <taxon>Metazoa</taxon>
        <taxon>Ecdysozoa</taxon>
        <taxon>Arthropoda</taxon>
        <taxon>Crustacea</taxon>
        <taxon>Multicrustacea</taxon>
        <taxon>Hexanauplia</taxon>
        <taxon>Copepoda</taxon>
        <taxon>Siphonostomatoida</taxon>
        <taxon>Caligidae</taxon>
        <taxon>Lepeophtheirus</taxon>
    </lineage>
</organism>
<protein>
    <submittedName>
        <fullName evidence="1">Uncharacterized protein</fullName>
    </submittedName>
</protein>
<evidence type="ECO:0000313" key="1">
    <source>
        <dbReference type="EMBL" id="CDW39775.1"/>
    </source>
</evidence>
<dbReference type="EMBL" id="HACA01022414">
    <property type="protein sequence ID" value="CDW39775.1"/>
    <property type="molecule type" value="Transcribed_RNA"/>
</dbReference>
<dbReference type="AlphaFoldDB" id="A0A0K2UNX3"/>
<sequence>MSEREFHRLLDFLYLLVESTNVCICFLRCLFQLHDGDHGVRVIPENAHDGMHTMIEQDGASRLQLILVYKGQDGHVVLRAHGGGHDGVVVVNYLLQGAHRHGGATKIVHLGALLLILLLLGLQHLLITNKLLLHEQVVLDTLQFQQLEPTFRVWSHQRQFVGRIRTTGTLTLLPYSGGHGRLILLPLRLLPLLVSSTTSGLLISHHTRTSLLLQYF</sequence>
<proteinExistence type="predicted"/>
<reference evidence="1" key="1">
    <citation type="submission" date="2014-05" db="EMBL/GenBank/DDBJ databases">
        <authorList>
            <person name="Chronopoulou M."/>
        </authorList>
    </citation>
    <scope>NUCLEOTIDE SEQUENCE</scope>
    <source>
        <tissue evidence="1">Whole organism</tissue>
    </source>
</reference>